<sequence>MTKLKKIEDTMHLVWTASYKHFNINMYACNVIAYLR</sequence>
<dbReference type="EMBL" id="GBXM01048196">
    <property type="protein sequence ID" value="JAH60381.1"/>
    <property type="molecule type" value="Transcribed_RNA"/>
</dbReference>
<accession>A0A0E9U3K7</accession>
<dbReference type="AlphaFoldDB" id="A0A0E9U3K7"/>
<proteinExistence type="predicted"/>
<protein>
    <submittedName>
        <fullName evidence="1">Uncharacterized protein</fullName>
    </submittedName>
</protein>
<reference evidence="1" key="2">
    <citation type="journal article" date="2015" name="Fish Shellfish Immunol.">
        <title>Early steps in the European eel (Anguilla anguilla)-Vibrio vulnificus interaction in the gills: Role of the RtxA13 toxin.</title>
        <authorList>
            <person name="Callol A."/>
            <person name="Pajuelo D."/>
            <person name="Ebbesson L."/>
            <person name="Teles M."/>
            <person name="MacKenzie S."/>
            <person name="Amaro C."/>
        </authorList>
    </citation>
    <scope>NUCLEOTIDE SEQUENCE</scope>
</reference>
<reference evidence="1" key="1">
    <citation type="submission" date="2014-11" db="EMBL/GenBank/DDBJ databases">
        <authorList>
            <person name="Amaro Gonzalez C."/>
        </authorList>
    </citation>
    <scope>NUCLEOTIDE SEQUENCE</scope>
</reference>
<name>A0A0E9U3K7_ANGAN</name>
<evidence type="ECO:0000313" key="1">
    <source>
        <dbReference type="EMBL" id="JAH60381.1"/>
    </source>
</evidence>
<organism evidence="1">
    <name type="scientific">Anguilla anguilla</name>
    <name type="common">European freshwater eel</name>
    <name type="synonym">Muraena anguilla</name>
    <dbReference type="NCBI Taxonomy" id="7936"/>
    <lineage>
        <taxon>Eukaryota</taxon>
        <taxon>Metazoa</taxon>
        <taxon>Chordata</taxon>
        <taxon>Craniata</taxon>
        <taxon>Vertebrata</taxon>
        <taxon>Euteleostomi</taxon>
        <taxon>Actinopterygii</taxon>
        <taxon>Neopterygii</taxon>
        <taxon>Teleostei</taxon>
        <taxon>Anguilliformes</taxon>
        <taxon>Anguillidae</taxon>
        <taxon>Anguilla</taxon>
    </lineage>
</organism>